<comment type="similarity">
    <text evidence="1">Belongs to the bacterial ribosomal protein bTHX family.</text>
</comment>
<organism evidence="5 6">
    <name type="scientific">Croceivirga thetidis</name>
    <dbReference type="NCBI Taxonomy" id="2721623"/>
    <lineage>
        <taxon>Bacteria</taxon>
        <taxon>Pseudomonadati</taxon>
        <taxon>Bacteroidota</taxon>
        <taxon>Flavobacteriia</taxon>
        <taxon>Flavobacteriales</taxon>
        <taxon>Flavobacteriaceae</taxon>
        <taxon>Croceivirga</taxon>
    </lineage>
</organism>
<dbReference type="Proteomes" id="UP000718451">
    <property type="component" value="Unassembled WGS sequence"/>
</dbReference>
<feature type="compositionally biased region" description="Basic residues" evidence="4">
    <location>
        <begin position="9"/>
        <end position="29"/>
    </location>
</feature>
<comment type="caution">
    <text evidence="5">The sequence shown here is derived from an EMBL/GenBank/DDBJ whole genome shotgun (WGS) entry which is preliminary data.</text>
</comment>
<name>A0ABX1GTY5_9FLAO</name>
<dbReference type="RefSeq" id="WP_168553610.1">
    <property type="nucleotide sequence ID" value="NZ_JAAWWL010000003.1"/>
</dbReference>
<evidence type="ECO:0000256" key="3">
    <source>
        <dbReference type="ARBA" id="ARBA00023274"/>
    </source>
</evidence>
<dbReference type="NCBIfam" id="TIGR04560">
    <property type="entry name" value="ribo_THX"/>
    <property type="match status" value="1"/>
</dbReference>
<gene>
    <name evidence="5" type="ORF">HCU67_15640</name>
</gene>
<evidence type="ECO:0000313" key="6">
    <source>
        <dbReference type="Proteomes" id="UP000718451"/>
    </source>
</evidence>
<accession>A0ABX1GTY5</accession>
<keyword evidence="3" id="KW-0687">Ribonucleoprotein</keyword>
<evidence type="ECO:0000313" key="5">
    <source>
        <dbReference type="EMBL" id="NKI33388.1"/>
    </source>
</evidence>
<feature type="compositionally biased region" description="Basic and acidic residues" evidence="4">
    <location>
        <begin position="30"/>
        <end position="42"/>
    </location>
</feature>
<evidence type="ECO:0000256" key="1">
    <source>
        <dbReference type="ARBA" id="ARBA00010834"/>
    </source>
</evidence>
<dbReference type="GO" id="GO:0005840">
    <property type="term" value="C:ribosome"/>
    <property type="evidence" value="ECO:0007669"/>
    <property type="project" value="UniProtKB-KW"/>
</dbReference>
<evidence type="ECO:0000256" key="4">
    <source>
        <dbReference type="SAM" id="MobiDB-lite"/>
    </source>
</evidence>
<sequence length="42" mass="4772">MGKGDIKSRRGKIANKSFGARRPRKIKKRTSVEEKLNTAKTK</sequence>
<dbReference type="InterPro" id="IPR030826">
    <property type="entry name" value="Ribosomal_bTHX/bTHXc/bTHXm"/>
</dbReference>
<protein>
    <submittedName>
        <fullName evidence="5">30S ribosomal protein THX</fullName>
    </submittedName>
</protein>
<dbReference type="EMBL" id="JAAWWL010000003">
    <property type="protein sequence ID" value="NKI33388.1"/>
    <property type="molecule type" value="Genomic_DNA"/>
</dbReference>
<reference evidence="5 6" key="1">
    <citation type="submission" date="2020-04" db="EMBL/GenBank/DDBJ databases">
        <authorList>
            <person name="Yoon J."/>
        </authorList>
    </citation>
    <scope>NUCLEOTIDE SEQUENCE [LARGE SCALE GENOMIC DNA]</scope>
    <source>
        <strain evidence="5 6">DJ-13</strain>
    </source>
</reference>
<evidence type="ECO:0000256" key="2">
    <source>
        <dbReference type="ARBA" id="ARBA00022980"/>
    </source>
</evidence>
<feature type="region of interest" description="Disordered" evidence="4">
    <location>
        <begin position="1"/>
        <end position="42"/>
    </location>
</feature>
<proteinExistence type="inferred from homology"/>
<keyword evidence="2 5" id="KW-0689">Ribosomal protein</keyword>
<keyword evidence="6" id="KW-1185">Reference proteome</keyword>